<sequence length="71" mass="7949">MTKPKPDDMEYYTVLGRGLADDSNEDQARVFNAFADEVSKWPDKDAAVTQARAIRSNLTPVARNFFRLLGG</sequence>
<gene>
    <name evidence="1" type="ORF">LCGC14_2145670</name>
</gene>
<name>A0A0F9DX88_9ZZZZ</name>
<reference evidence="1" key="1">
    <citation type="journal article" date="2015" name="Nature">
        <title>Complex archaea that bridge the gap between prokaryotes and eukaryotes.</title>
        <authorList>
            <person name="Spang A."/>
            <person name="Saw J.H."/>
            <person name="Jorgensen S.L."/>
            <person name="Zaremba-Niedzwiedzka K."/>
            <person name="Martijn J."/>
            <person name="Lind A.E."/>
            <person name="van Eijk R."/>
            <person name="Schleper C."/>
            <person name="Guy L."/>
            <person name="Ettema T.J."/>
        </authorList>
    </citation>
    <scope>NUCLEOTIDE SEQUENCE</scope>
</reference>
<proteinExistence type="predicted"/>
<evidence type="ECO:0000313" key="1">
    <source>
        <dbReference type="EMBL" id="KKL66364.1"/>
    </source>
</evidence>
<organism evidence="1">
    <name type="scientific">marine sediment metagenome</name>
    <dbReference type="NCBI Taxonomy" id="412755"/>
    <lineage>
        <taxon>unclassified sequences</taxon>
        <taxon>metagenomes</taxon>
        <taxon>ecological metagenomes</taxon>
    </lineage>
</organism>
<dbReference type="EMBL" id="LAZR01027230">
    <property type="protein sequence ID" value="KKL66364.1"/>
    <property type="molecule type" value="Genomic_DNA"/>
</dbReference>
<comment type="caution">
    <text evidence="1">The sequence shown here is derived from an EMBL/GenBank/DDBJ whole genome shotgun (WGS) entry which is preliminary data.</text>
</comment>
<accession>A0A0F9DX88</accession>
<protein>
    <submittedName>
        <fullName evidence="1">Uncharacterized protein</fullName>
    </submittedName>
</protein>
<dbReference type="AlphaFoldDB" id="A0A0F9DX88"/>